<reference evidence="1" key="1">
    <citation type="journal article" date="2022" name="Plant J.">
        <title>Strategies of tolerance reflected in two North American maple genomes.</title>
        <authorList>
            <person name="McEvoy S.L."/>
            <person name="Sezen U.U."/>
            <person name="Trouern-Trend A."/>
            <person name="McMahon S.M."/>
            <person name="Schaberg P.G."/>
            <person name="Yang J."/>
            <person name="Wegrzyn J.L."/>
            <person name="Swenson N.G."/>
        </authorList>
    </citation>
    <scope>NUCLEOTIDE SEQUENCE</scope>
    <source>
        <strain evidence="1">NS2018</strain>
    </source>
</reference>
<dbReference type="AlphaFoldDB" id="A0AA39RPI5"/>
<accession>A0AA39RPI5</accession>
<comment type="caution">
    <text evidence="1">The sequence shown here is derived from an EMBL/GenBank/DDBJ whole genome shotgun (WGS) entry which is preliminary data.</text>
</comment>
<proteinExistence type="predicted"/>
<reference evidence="1" key="2">
    <citation type="submission" date="2023-06" db="EMBL/GenBank/DDBJ databases">
        <authorList>
            <person name="Swenson N.G."/>
            <person name="Wegrzyn J.L."/>
            <person name="Mcevoy S.L."/>
        </authorList>
    </citation>
    <scope>NUCLEOTIDE SEQUENCE</scope>
    <source>
        <strain evidence="1">NS2018</strain>
        <tissue evidence="1">Leaf</tissue>
    </source>
</reference>
<dbReference type="EMBL" id="JAUESC010000386">
    <property type="protein sequence ID" value="KAK0577700.1"/>
    <property type="molecule type" value="Genomic_DNA"/>
</dbReference>
<dbReference type="Proteomes" id="UP001168877">
    <property type="component" value="Unassembled WGS sequence"/>
</dbReference>
<name>A0AA39RPI5_ACESA</name>
<evidence type="ECO:0000313" key="1">
    <source>
        <dbReference type="EMBL" id="KAK0577700.1"/>
    </source>
</evidence>
<evidence type="ECO:0000313" key="2">
    <source>
        <dbReference type="Proteomes" id="UP001168877"/>
    </source>
</evidence>
<keyword evidence="2" id="KW-1185">Reference proteome</keyword>
<protein>
    <submittedName>
        <fullName evidence="1">Uncharacterized protein</fullName>
    </submittedName>
</protein>
<organism evidence="1 2">
    <name type="scientific">Acer saccharum</name>
    <name type="common">Sugar maple</name>
    <dbReference type="NCBI Taxonomy" id="4024"/>
    <lineage>
        <taxon>Eukaryota</taxon>
        <taxon>Viridiplantae</taxon>
        <taxon>Streptophyta</taxon>
        <taxon>Embryophyta</taxon>
        <taxon>Tracheophyta</taxon>
        <taxon>Spermatophyta</taxon>
        <taxon>Magnoliopsida</taxon>
        <taxon>eudicotyledons</taxon>
        <taxon>Gunneridae</taxon>
        <taxon>Pentapetalae</taxon>
        <taxon>rosids</taxon>
        <taxon>malvids</taxon>
        <taxon>Sapindales</taxon>
        <taxon>Sapindaceae</taxon>
        <taxon>Hippocastanoideae</taxon>
        <taxon>Acereae</taxon>
        <taxon>Acer</taxon>
    </lineage>
</organism>
<gene>
    <name evidence="1" type="ORF">LWI29_037222</name>
</gene>
<sequence length="197" mass="20823">MQGGGWRDRVPQDSNRNLSVGLQLSIHKVGGSPSGGLSIGTGVSLNMANQHGTAVENLVRTEIREDLLAGGDPIVGLKIDKGTENVGGVCVGEGVFNFIDDIVDVSGLHDSNVVFEFGVHGKKQGVDDILTQMGDNSGGNGGGGVGDREMGKDKGWWWGCACSACTWVAIHSRVAPKAAVEKRRNRMDNLMKHHGLH</sequence>